<evidence type="ECO:0000256" key="1">
    <source>
        <dbReference type="SAM" id="MobiDB-lite"/>
    </source>
</evidence>
<gene>
    <name evidence="2" type="ORF">PYCCODRAFT_1353048</name>
</gene>
<dbReference type="EMBL" id="KZ084177">
    <property type="protein sequence ID" value="OSC96523.1"/>
    <property type="molecule type" value="Genomic_DNA"/>
</dbReference>
<dbReference type="Proteomes" id="UP000193067">
    <property type="component" value="Unassembled WGS sequence"/>
</dbReference>
<dbReference type="AlphaFoldDB" id="A0A1Y2I7B3"/>
<feature type="region of interest" description="Disordered" evidence="1">
    <location>
        <begin position="38"/>
        <end position="126"/>
    </location>
</feature>
<protein>
    <submittedName>
        <fullName evidence="2">Uncharacterized protein</fullName>
    </submittedName>
</protein>
<sequence length="225" mass="25291">MVYIGVAPGGHGFRFMRLPNKVMFTSAYVLFDKTMFPKCPTNQRRRTSRLEDEPEENPSDQESSIPSGNDDDDEDQPPRHPPQNLPERRQEQEHDDAPEAPPHTPSPPPRVPEVPPTPKKKVPARVQKVPICPGNIYGDSGNSSDEVDNALRATAGDEIALAQLCWEGGVALINFLLMKAVPPVDDLPNTSNIREWTYRDITHLPEAEQREWKAACQDELEALRR</sequence>
<name>A0A1Y2I7B3_TRAC3</name>
<keyword evidence="3" id="KW-1185">Reference proteome</keyword>
<dbReference type="OrthoDB" id="2756770at2759"/>
<reference evidence="2 3" key="1">
    <citation type="journal article" date="2015" name="Biotechnol. Biofuels">
        <title>Enhanced degradation of softwood versus hardwood by the white-rot fungus Pycnoporus coccineus.</title>
        <authorList>
            <person name="Couturier M."/>
            <person name="Navarro D."/>
            <person name="Chevret D."/>
            <person name="Henrissat B."/>
            <person name="Piumi F."/>
            <person name="Ruiz-Duenas F.J."/>
            <person name="Martinez A.T."/>
            <person name="Grigoriev I.V."/>
            <person name="Riley R."/>
            <person name="Lipzen A."/>
            <person name="Berrin J.G."/>
            <person name="Master E.R."/>
            <person name="Rosso M.N."/>
        </authorList>
    </citation>
    <scope>NUCLEOTIDE SEQUENCE [LARGE SCALE GENOMIC DNA]</scope>
    <source>
        <strain evidence="2 3">BRFM310</strain>
    </source>
</reference>
<proteinExistence type="predicted"/>
<feature type="compositionally biased region" description="Basic and acidic residues" evidence="1">
    <location>
        <begin position="86"/>
        <end position="97"/>
    </location>
</feature>
<feature type="compositionally biased region" description="Pro residues" evidence="1">
    <location>
        <begin position="99"/>
        <end position="117"/>
    </location>
</feature>
<organism evidence="2 3">
    <name type="scientific">Trametes coccinea (strain BRFM310)</name>
    <name type="common">Pycnoporus coccineus</name>
    <dbReference type="NCBI Taxonomy" id="1353009"/>
    <lineage>
        <taxon>Eukaryota</taxon>
        <taxon>Fungi</taxon>
        <taxon>Dikarya</taxon>
        <taxon>Basidiomycota</taxon>
        <taxon>Agaricomycotina</taxon>
        <taxon>Agaricomycetes</taxon>
        <taxon>Polyporales</taxon>
        <taxon>Polyporaceae</taxon>
        <taxon>Trametes</taxon>
    </lineage>
</organism>
<evidence type="ECO:0000313" key="2">
    <source>
        <dbReference type="EMBL" id="OSC96523.1"/>
    </source>
</evidence>
<evidence type="ECO:0000313" key="3">
    <source>
        <dbReference type="Proteomes" id="UP000193067"/>
    </source>
</evidence>
<feature type="non-terminal residue" evidence="2">
    <location>
        <position position="225"/>
    </location>
</feature>
<accession>A0A1Y2I7B3</accession>